<organism evidence="1 2">
    <name type="scientific">Hypoxylon rubiginosum</name>
    <dbReference type="NCBI Taxonomy" id="110542"/>
    <lineage>
        <taxon>Eukaryota</taxon>
        <taxon>Fungi</taxon>
        <taxon>Dikarya</taxon>
        <taxon>Ascomycota</taxon>
        <taxon>Pezizomycotina</taxon>
        <taxon>Sordariomycetes</taxon>
        <taxon>Xylariomycetidae</taxon>
        <taxon>Xylariales</taxon>
        <taxon>Hypoxylaceae</taxon>
        <taxon>Hypoxylon</taxon>
    </lineage>
</organism>
<accession>A0ACC0CKP4</accession>
<keyword evidence="1" id="KW-0808">Transferase</keyword>
<keyword evidence="1" id="KW-0489">Methyltransferase</keyword>
<evidence type="ECO:0000313" key="2">
    <source>
        <dbReference type="Proteomes" id="UP001497680"/>
    </source>
</evidence>
<protein>
    <submittedName>
        <fullName evidence="1">S-adenosyl-L-methionine-dependent methyltransferase</fullName>
    </submittedName>
</protein>
<comment type="caution">
    <text evidence="1">The sequence shown here is derived from an EMBL/GenBank/DDBJ whole genome shotgun (WGS) entry which is preliminary data.</text>
</comment>
<sequence length="278" mass="29950">MSTSSEFGLGDYSAIKTALSGVEASPQIREFLYYSHVKAFIVDFLRRGGALPMSDPTFHSSSIPDPNKCALLYILLRATEARFVVEVGSEAGIRTIYLALAITQNVVKYSAFRHVGYSQSMHGRVVAAEADSSLAARASDLWTAAGEEVKGMIQPKVGDFRETLSKNIPTLVDFVLLDFYAIHATCDTPTTLVLDLMRPHLKTGAMVVIDNVVGFDSAAGFLPRYQELLAYLGDPASGFRSTMNPYFGGMLVAVYMGQPAPSGSSKTVADTAEVPTSP</sequence>
<name>A0ACC0CKP4_9PEZI</name>
<keyword evidence="2" id="KW-1185">Reference proteome</keyword>
<evidence type="ECO:0000313" key="1">
    <source>
        <dbReference type="EMBL" id="KAI6080955.1"/>
    </source>
</evidence>
<gene>
    <name evidence="1" type="ORF">F4821DRAFT_265390</name>
</gene>
<proteinExistence type="predicted"/>
<dbReference type="EMBL" id="MU394414">
    <property type="protein sequence ID" value="KAI6080955.1"/>
    <property type="molecule type" value="Genomic_DNA"/>
</dbReference>
<reference evidence="1 2" key="1">
    <citation type="journal article" date="2022" name="New Phytol.">
        <title>Ecological generalism drives hyperdiversity of secondary metabolite gene clusters in xylarialean endophytes.</title>
        <authorList>
            <person name="Franco M.E.E."/>
            <person name="Wisecaver J.H."/>
            <person name="Arnold A.E."/>
            <person name="Ju Y.M."/>
            <person name="Slot J.C."/>
            <person name="Ahrendt S."/>
            <person name="Moore L.P."/>
            <person name="Eastman K.E."/>
            <person name="Scott K."/>
            <person name="Konkel Z."/>
            <person name="Mondo S.J."/>
            <person name="Kuo A."/>
            <person name="Hayes R.D."/>
            <person name="Haridas S."/>
            <person name="Andreopoulos B."/>
            <person name="Riley R."/>
            <person name="LaButti K."/>
            <person name="Pangilinan J."/>
            <person name="Lipzen A."/>
            <person name="Amirebrahimi M."/>
            <person name="Yan J."/>
            <person name="Adam C."/>
            <person name="Keymanesh K."/>
            <person name="Ng V."/>
            <person name="Louie K."/>
            <person name="Northen T."/>
            <person name="Drula E."/>
            <person name="Henrissat B."/>
            <person name="Hsieh H.M."/>
            <person name="Youens-Clark K."/>
            <person name="Lutzoni F."/>
            <person name="Miadlikowska J."/>
            <person name="Eastwood D.C."/>
            <person name="Hamelin R.C."/>
            <person name="Grigoriev I.V."/>
            <person name="U'Ren J.M."/>
        </authorList>
    </citation>
    <scope>NUCLEOTIDE SEQUENCE [LARGE SCALE GENOMIC DNA]</scope>
    <source>
        <strain evidence="1 2">ER1909</strain>
    </source>
</reference>
<dbReference type="Proteomes" id="UP001497680">
    <property type="component" value="Unassembled WGS sequence"/>
</dbReference>